<sequence>MSQLRARPLPPTLRACSLRWRKAATGSSSSSASGSPCSPGLACPSSDGPRACPLPPSTATTTPILHMRETDGRRLRARAAPSPTCSCSRTRRRKPSPALAPTRRRSSRRGGSACRQRAGVLVGVPAAAALLRLRTRGTSRRRCTCGRTRCRRDGSSDILPRPGCSLDEPRDCPTAGAVSSIYHLAHGFINDGFRRHRLRTLRTGCAEVAAGSPINRFFGGCVAHCVSPVSAGCAPLQCLYLYAPVLMSARDKSRYPKNNHAGLSRTRTEPISQRGAP</sequence>
<evidence type="ECO:0000313" key="2">
    <source>
        <dbReference type="EMBL" id="AKH48167.1"/>
    </source>
</evidence>
<organism evidence="2">
    <name type="scientific">uncultured marine virus</name>
    <dbReference type="NCBI Taxonomy" id="186617"/>
    <lineage>
        <taxon>Viruses</taxon>
        <taxon>environmental samples</taxon>
    </lineage>
</organism>
<feature type="region of interest" description="Disordered" evidence="1">
    <location>
        <begin position="254"/>
        <end position="277"/>
    </location>
</feature>
<name>A0A0F7L9W5_9VIRU</name>
<evidence type="ECO:0000256" key="1">
    <source>
        <dbReference type="SAM" id="MobiDB-lite"/>
    </source>
</evidence>
<reference evidence="2" key="1">
    <citation type="journal article" date="2015" name="Front. Microbiol.">
        <title>Combining genomic sequencing methods to explore viral diversity and reveal potential virus-host interactions.</title>
        <authorList>
            <person name="Chow C.E."/>
            <person name="Winget D.M."/>
            <person name="White R.A.III."/>
            <person name="Hallam S.J."/>
            <person name="Suttle C.A."/>
        </authorList>
    </citation>
    <scope>NUCLEOTIDE SEQUENCE</scope>
    <source>
        <strain evidence="2">Oxic1_6</strain>
    </source>
</reference>
<feature type="region of interest" description="Disordered" evidence="1">
    <location>
        <begin position="48"/>
        <end position="115"/>
    </location>
</feature>
<protein>
    <submittedName>
        <fullName evidence="2">Uncharacterized protein</fullName>
    </submittedName>
</protein>
<dbReference type="EMBL" id="KR029601">
    <property type="protein sequence ID" value="AKH48167.1"/>
    <property type="molecule type" value="Genomic_DNA"/>
</dbReference>
<reference evidence="2" key="2">
    <citation type="submission" date="2015-03" db="EMBL/GenBank/DDBJ databases">
        <authorList>
            <person name="Chow C.-E.T."/>
            <person name="Winget D.M."/>
            <person name="White R.A.III."/>
            <person name="Hallam S.J."/>
            <person name="Suttle C.A."/>
        </authorList>
    </citation>
    <scope>NUCLEOTIDE SEQUENCE</scope>
    <source>
        <strain evidence="2">Oxic1_6</strain>
    </source>
</reference>
<proteinExistence type="predicted"/>
<accession>A0A0F7L9W5</accession>